<evidence type="ECO:0000256" key="11">
    <source>
        <dbReference type="ARBA" id="ARBA00023004"/>
    </source>
</evidence>
<name>A0A9P0D047_9CUCU</name>
<evidence type="ECO:0000256" key="16">
    <source>
        <dbReference type="SAM" id="SignalP"/>
    </source>
</evidence>
<dbReference type="GO" id="GO:0016705">
    <property type="term" value="F:oxidoreductase activity, acting on paired donors, with incorporation or reduction of molecular oxygen"/>
    <property type="evidence" value="ECO:0007669"/>
    <property type="project" value="InterPro"/>
</dbReference>
<keyword evidence="13" id="KW-0472">Membrane</keyword>
<dbReference type="GO" id="GO:0004497">
    <property type="term" value="F:monooxygenase activity"/>
    <property type="evidence" value="ECO:0007669"/>
    <property type="project" value="UniProtKB-KW"/>
</dbReference>
<comment type="function">
    <text evidence="2">May be involved in the metabolism of insect hormones and in the breakdown of synthetic insecticides.</text>
</comment>
<evidence type="ECO:0000256" key="2">
    <source>
        <dbReference type="ARBA" id="ARBA00003690"/>
    </source>
</evidence>
<dbReference type="SUPFAM" id="SSF48264">
    <property type="entry name" value="Cytochrome P450"/>
    <property type="match status" value="1"/>
</dbReference>
<dbReference type="PANTHER" id="PTHR24292:SF100">
    <property type="entry name" value="CYTOCHROME P450 6A16, ISOFORM B-RELATED"/>
    <property type="match status" value="1"/>
</dbReference>
<dbReference type="Pfam" id="PF00067">
    <property type="entry name" value="p450"/>
    <property type="match status" value="1"/>
</dbReference>
<keyword evidence="6 14" id="KW-0349">Heme</keyword>
<dbReference type="GO" id="GO:0005506">
    <property type="term" value="F:iron ion binding"/>
    <property type="evidence" value="ECO:0007669"/>
    <property type="project" value="InterPro"/>
</dbReference>
<dbReference type="PROSITE" id="PS00086">
    <property type="entry name" value="CYTOCHROME_P450"/>
    <property type="match status" value="1"/>
</dbReference>
<evidence type="ECO:0000256" key="10">
    <source>
        <dbReference type="ARBA" id="ARBA00023002"/>
    </source>
</evidence>
<dbReference type="InterPro" id="IPR050476">
    <property type="entry name" value="Insect_CytP450_Detox"/>
</dbReference>
<comment type="cofactor">
    <cofactor evidence="1 14">
        <name>heme</name>
        <dbReference type="ChEBI" id="CHEBI:30413"/>
    </cofactor>
</comment>
<evidence type="ECO:0000256" key="13">
    <source>
        <dbReference type="ARBA" id="ARBA00023136"/>
    </source>
</evidence>
<keyword evidence="16" id="KW-0732">Signal</keyword>
<evidence type="ECO:0000256" key="15">
    <source>
        <dbReference type="RuleBase" id="RU000461"/>
    </source>
</evidence>
<dbReference type="CDD" id="cd11056">
    <property type="entry name" value="CYP6-like"/>
    <property type="match status" value="1"/>
</dbReference>
<dbReference type="InterPro" id="IPR036396">
    <property type="entry name" value="Cyt_P450_sf"/>
</dbReference>
<proteinExistence type="inferred from homology"/>
<feature type="binding site" description="axial binding residue" evidence="14">
    <location>
        <position position="451"/>
    </location>
    <ligand>
        <name>heme</name>
        <dbReference type="ChEBI" id="CHEBI:30413"/>
    </ligand>
    <ligandPart>
        <name>Fe</name>
        <dbReference type="ChEBI" id="CHEBI:18248"/>
    </ligandPart>
</feature>
<dbReference type="PANTHER" id="PTHR24292">
    <property type="entry name" value="CYTOCHROME P450"/>
    <property type="match status" value="1"/>
</dbReference>
<evidence type="ECO:0000256" key="7">
    <source>
        <dbReference type="ARBA" id="ARBA00022723"/>
    </source>
</evidence>
<keyword evidence="8" id="KW-0256">Endoplasmic reticulum</keyword>
<dbReference type="Gene3D" id="1.10.630.10">
    <property type="entry name" value="Cytochrome P450"/>
    <property type="match status" value="1"/>
</dbReference>
<dbReference type="GO" id="GO:0020037">
    <property type="term" value="F:heme binding"/>
    <property type="evidence" value="ECO:0007669"/>
    <property type="project" value="InterPro"/>
</dbReference>
<reference evidence="17" key="1">
    <citation type="submission" date="2022-01" db="EMBL/GenBank/DDBJ databases">
        <authorList>
            <person name="King R."/>
        </authorList>
    </citation>
    <scope>NUCLEOTIDE SEQUENCE</scope>
</reference>
<dbReference type="EMBL" id="OV651818">
    <property type="protein sequence ID" value="CAH1111479.1"/>
    <property type="molecule type" value="Genomic_DNA"/>
</dbReference>
<keyword evidence="9" id="KW-0492">Microsome</keyword>
<dbReference type="PRINTS" id="PR00465">
    <property type="entry name" value="EP450IV"/>
</dbReference>
<keyword evidence="10 15" id="KW-0560">Oxidoreductase</keyword>
<evidence type="ECO:0008006" key="19">
    <source>
        <dbReference type="Google" id="ProtNLM"/>
    </source>
</evidence>
<evidence type="ECO:0000256" key="8">
    <source>
        <dbReference type="ARBA" id="ARBA00022824"/>
    </source>
</evidence>
<evidence type="ECO:0000256" key="1">
    <source>
        <dbReference type="ARBA" id="ARBA00001971"/>
    </source>
</evidence>
<keyword evidence="18" id="KW-1185">Reference proteome</keyword>
<evidence type="ECO:0000256" key="3">
    <source>
        <dbReference type="ARBA" id="ARBA00004174"/>
    </source>
</evidence>
<evidence type="ECO:0000256" key="6">
    <source>
        <dbReference type="ARBA" id="ARBA00022617"/>
    </source>
</evidence>
<dbReference type="FunFam" id="1.10.630.10:FF:000042">
    <property type="entry name" value="Cytochrome P450"/>
    <property type="match status" value="1"/>
</dbReference>
<dbReference type="GO" id="GO:0005789">
    <property type="term" value="C:endoplasmic reticulum membrane"/>
    <property type="evidence" value="ECO:0007669"/>
    <property type="project" value="UniProtKB-SubCell"/>
</dbReference>
<dbReference type="InterPro" id="IPR001128">
    <property type="entry name" value="Cyt_P450"/>
</dbReference>
<evidence type="ECO:0000256" key="4">
    <source>
        <dbReference type="ARBA" id="ARBA00004406"/>
    </source>
</evidence>
<evidence type="ECO:0000256" key="12">
    <source>
        <dbReference type="ARBA" id="ARBA00023033"/>
    </source>
</evidence>
<sequence>MLMLILPALVALIFSYISWKHSYWSRKGVDSIEPDFFFGNTTAVIKRKEHRSVVFEKFYKYFKSRGQKFGGIYDLISPVVVVTDLELIKCVLQKDFSHFMNHFGYINEEADPVSGSLFNLKGGKWKNIRAKLTPTFTTGKMKMMFQTIAEYATNLQELLEENNTPNNPVDIKKYVSMYNIDIITSCAFGIEVNSMKDPDTEFLKYFEKLMEPSLTLIIRRFISVTLPQWLLVKLKFRVTYKNIEQFFLKTVKEIVEYREKNNVYRKDFMHLLIQIKNMGETTDTGNLNSESTIKHLSINEIAAQAITFYVAGYETSSSTMAFGLMELALNIVCQERLREEILSVVRKYNNKITYDGIMEMEYLDMVVQETMRLYPIASGVSRVCNKPYPVPESNVVIETGTEVMIPLRGLHRDPEFFPDPDKFDPERFNQENKSRIRPYTYMPFGEGPRACIGLRFGKLQVKVGICAVILKYKLAINKKTQFPLKLSTSIIAGAVGGIWLDLEKISDLDL</sequence>
<evidence type="ECO:0000313" key="18">
    <source>
        <dbReference type="Proteomes" id="UP001153636"/>
    </source>
</evidence>
<feature type="signal peptide" evidence="16">
    <location>
        <begin position="1"/>
        <end position="15"/>
    </location>
</feature>
<keyword evidence="11 14" id="KW-0408">Iron</keyword>
<dbReference type="InterPro" id="IPR002403">
    <property type="entry name" value="Cyt_P450_E_grp-IV"/>
</dbReference>
<keyword evidence="12 15" id="KW-0503">Monooxygenase</keyword>
<dbReference type="InterPro" id="IPR017972">
    <property type="entry name" value="Cyt_P450_CS"/>
</dbReference>
<dbReference type="OrthoDB" id="2789670at2759"/>
<dbReference type="PRINTS" id="PR00385">
    <property type="entry name" value="P450"/>
</dbReference>
<gene>
    <name evidence="17" type="ORF">PSYICH_LOCUS12104</name>
</gene>
<dbReference type="AlphaFoldDB" id="A0A9P0D047"/>
<keyword evidence="7 14" id="KW-0479">Metal-binding</keyword>
<protein>
    <recommendedName>
        <fullName evidence="19">Cytochrome P450</fullName>
    </recommendedName>
</protein>
<evidence type="ECO:0000256" key="14">
    <source>
        <dbReference type="PIRSR" id="PIRSR602403-1"/>
    </source>
</evidence>
<comment type="subcellular location">
    <subcellularLocation>
        <location evidence="4">Endoplasmic reticulum membrane</location>
        <topology evidence="4">Peripheral membrane protein</topology>
    </subcellularLocation>
    <subcellularLocation>
        <location evidence="3">Microsome membrane</location>
        <topology evidence="3">Peripheral membrane protein</topology>
    </subcellularLocation>
</comment>
<evidence type="ECO:0000256" key="9">
    <source>
        <dbReference type="ARBA" id="ARBA00022848"/>
    </source>
</evidence>
<evidence type="ECO:0000256" key="5">
    <source>
        <dbReference type="ARBA" id="ARBA00010617"/>
    </source>
</evidence>
<dbReference type="Proteomes" id="UP001153636">
    <property type="component" value="Chromosome 6"/>
</dbReference>
<feature type="chain" id="PRO_5040422828" description="Cytochrome P450" evidence="16">
    <location>
        <begin position="16"/>
        <end position="510"/>
    </location>
</feature>
<organism evidence="17 18">
    <name type="scientific">Psylliodes chrysocephalus</name>
    <dbReference type="NCBI Taxonomy" id="3402493"/>
    <lineage>
        <taxon>Eukaryota</taxon>
        <taxon>Metazoa</taxon>
        <taxon>Ecdysozoa</taxon>
        <taxon>Arthropoda</taxon>
        <taxon>Hexapoda</taxon>
        <taxon>Insecta</taxon>
        <taxon>Pterygota</taxon>
        <taxon>Neoptera</taxon>
        <taxon>Endopterygota</taxon>
        <taxon>Coleoptera</taxon>
        <taxon>Polyphaga</taxon>
        <taxon>Cucujiformia</taxon>
        <taxon>Chrysomeloidea</taxon>
        <taxon>Chrysomelidae</taxon>
        <taxon>Galerucinae</taxon>
        <taxon>Alticini</taxon>
        <taxon>Psylliodes</taxon>
    </lineage>
</organism>
<comment type="similarity">
    <text evidence="5 15">Belongs to the cytochrome P450 family.</text>
</comment>
<evidence type="ECO:0000313" key="17">
    <source>
        <dbReference type="EMBL" id="CAH1111479.1"/>
    </source>
</evidence>
<accession>A0A9P0D047</accession>